<dbReference type="EMBL" id="MU394321">
    <property type="protein sequence ID" value="KAI6085864.1"/>
    <property type="molecule type" value="Genomic_DNA"/>
</dbReference>
<gene>
    <name evidence="1" type="ORF">F4821DRAFT_270350</name>
</gene>
<evidence type="ECO:0000313" key="1">
    <source>
        <dbReference type="EMBL" id="KAI6085864.1"/>
    </source>
</evidence>
<sequence>MNECQELDKYRSGSNHGNSYGYSMSYSVCLASIPKIHCGFHSSKRLVVSWCFVESQTWQGSDYIRYEPTMCFSDGDDNSTVAPQCSDPDFDLDEIDSDMAAIRNLYGKDLRNCSTTLPYSTSASTLYVGDAPTPTTTTGPTATGPSTTATPTCMGQMVQPLANWLICDDLSDTYQISTGDARVATGDISCFFDRPICVPLPCELDIVCDDLAQRYSNSTYNVTTMQFLSWNTNIQGSCSGIAPGQRVCKGAPGGTAPKPNATITAPGATGTPTYYEAAKPAYPTQSGTISECGAFYLVAPGDDCFMVTQRFALGPDQLREWNPYLDARCSNLWLSYDVCVAPVTPARPSPDGTCPRGVTCAGTVFGECCSPFGFCGSGPEYCGGGTPATEDGTCGPDYGGTVCAAPFGICCSIYGYFGSGGDICGPGNCHSGDCDPDEGGPSTNGECGPSHAGNKTCTGTQFGACCSVYGYCGDGSNFCSG</sequence>
<evidence type="ECO:0000313" key="2">
    <source>
        <dbReference type="Proteomes" id="UP001497680"/>
    </source>
</evidence>
<organism evidence="1 2">
    <name type="scientific">Hypoxylon rubiginosum</name>
    <dbReference type="NCBI Taxonomy" id="110542"/>
    <lineage>
        <taxon>Eukaryota</taxon>
        <taxon>Fungi</taxon>
        <taxon>Dikarya</taxon>
        <taxon>Ascomycota</taxon>
        <taxon>Pezizomycotina</taxon>
        <taxon>Sordariomycetes</taxon>
        <taxon>Xylariomycetidae</taxon>
        <taxon>Xylariales</taxon>
        <taxon>Hypoxylaceae</taxon>
        <taxon>Hypoxylon</taxon>
    </lineage>
</organism>
<keyword evidence="2" id="KW-1185">Reference proteome</keyword>
<proteinExistence type="predicted"/>
<comment type="caution">
    <text evidence="1">The sequence shown here is derived from an EMBL/GenBank/DDBJ whole genome shotgun (WGS) entry which is preliminary data.</text>
</comment>
<accession>A0ACC0CZH1</accession>
<protein>
    <submittedName>
        <fullName evidence="1">Agglutinin isolectin 1</fullName>
    </submittedName>
</protein>
<reference evidence="1 2" key="1">
    <citation type="journal article" date="2022" name="New Phytol.">
        <title>Ecological generalism drives hyperdiversity of secondary metabolite gene clusters in xylarialean endophytes.</title>
        <authorList>
            <person name="Franco M.E.E."/>
            <person name="Wisecaver J.H."/>
            <person name="Arnold A.E."/>
            <person name="Ju Y.M."/>
            <person name="Slot J.C."/>
            <person name="Ahrendt S."/>
            <person name="Moore L.P."/>
            <person name="Eastman K.E."/>
            <person name="Scott K."/>
            <person name="Konkel Z."/>
            <person name="Mondo S.J."/>
            <person name="Kuo A."/>
            <person name="Hayes R.D."/>
            <person name="Haridas S."/>
            <person name="Andreopoulos B."/>
            <person name="Riley R."/>
            <person name="LaButti K."/>
            <person name="Pangilinan J."/>
            <person name="Lipzen A."/>
            <person name="Amirebrahimi M."/>
            <person name="Yan J."/>
            <person name="Adam C."/>
            <person name="Keymanesh K."/>
            <person name="Ng V."/>
            <person name="Louie K."/>
            <person name="Northen T."/>
            <person name="Drula E."/>
            <person name="Henrissat B."/>
            <person name="Hsieh H.M."/>
            <person name="Youens-Clark K."/>
            <person name="Lutzoni F."/>
            <person name="Miadlikowska J."/>
            <person name="Eastwood D.C."/>
            <person name="Hamelin R.C."/>
            <person name="Grigoriev I.V."/>
            <person name="U'Ren J.M."/>
        </authorList>
    </citation>
    <scope>NUCLEOTIDE SEQUENCE [LARGE SCALE GENOMIC DNA]</scope>
    <source>
        <strain evidence="1 2">ER1909</strain>
    </source>
</reference>
<dbReference type="Proteomes" id="UP001497680">
    <property type="component" value="Unassembled WGS sequence"/>
</dbReference>
<name>A0ACC0CZH1_9PEZI</name>